<keyword evidence="2" id="KW-1185">Reference proteome</keyword>
<sequence>MTTVAEFSLEELDYELELPCACKKFCSPEYHPATFWITLSCGCCYPFCKQALSISNLRLKIRPLTCRLCGSDAISIRKVIRI</sequence>
<organism evidence="1 2">
    <name type="scientific">Mycolicibacterium arenosum</name>
    <dbReference type="NCBI Taxonomy" id="2952157"/>
    <lineage>
        <taxon>Bacteria</taxon>
        <taxon>Bacillati</taxon>
        <taxon>Actinomycetota</taxon>
        <taxon>Actinomycetes</taxon>
        <taxon>Mycobacteriales</taxon>
        <taxon>Mycobacteriaceae</taxon>
        <taxon>Mycolicibacterium</taxon>
    </lineage>
</organism>
<gene>
    <name evidence="1" type="ORF">NM203_31705</name>
</gene>
<protein>
    <submittedName>
        <fullName evidence="1">Uncharacterized protein</fullName>
    </submittedName>
</protein>
<proteinExistence type="predicted"/>
<accession>A0ABT1MC64</accession>
<evidence type="ECO:0000313" key="1">
    <source>
        <dbReference type="EMBL" id="MCP9276759.1"/>
    </source>
</evidence>
<evidence type="ECO:0000313" key="2">
    <source>
        <dbReference type="Proteomes" id="UP001651690"/>
    </source>
</evidence>
<dbReference type="EMBL" id="JANDBD010000019">
    <property type="protein sequence ID" value="MCP9276759.1"/>
    <property type="molecule type" value="Genomic_DNA"/>
</dbReference>
<name>A0ABT1MC64_9MYCO</name>
<dbReference type="Proteomes" id="UP001651690">
    <property type="component" value="Unassembled WGS sequence"/>
</dbReference>
<comment type="caution">
    <text evidence="1">The sequence shown here is derived from an EMBL/GenBank/DDBJ whole genome shotgun (WGS) entry which is preliminary data.</text>
</comment>
<reference evidence="1 2" key="1">
    <citation type="submission" date="2022-06" db="EMBL/GenBank/DDBJ databases">
        <title>Mycolicibacterium sp. CAU 1645 isolated from seawater.</title>
        <authorList>
            <person name="Kim W."/>
        </authorList>
    </citation>
    <scope>NUCLEOTIDE SEQUENCE [LARGE SCALE GENOMIC DNA]</scope>
    <source>
        <strain evidence="1 2">CAU 1645</strain>
    </source>
</reference>
<dbReference type="RefSeq" id="WP_255064939.1">
    <property type="nucleotide sequence ID" value="NZ_JANDBD010000019.1"/>
</dbReference>